<reference evidence="1" key="1">
    <citation type="journal article" date="2021" name="Mol. Plant Pathol.">
        <title>A 20-kb lineage-specific genomic region tames virulence in pathogenic amphidiploid Verticillium longisporum.</title>
        <authorList>
            <person name="Harting R."/>
            <person name="Starke J."/>
            <person name="Kusch H."/>
            <person name="Poggeler S."/>
            <person name="Maurus I."/>
            <person name="Schluter R."/>
            <person name="Landesfeind M."/>
            <person name="Bulla I."/>
            <person name="Nowrousian M."/>
            <person name="de Jonge R."/>
            <person name="Stahlhut G."/>
            <person name="Hoff K.J."/>
            <person name="Asshauer K.P."/>
            <person name="Thurmer A."/>
            <person name="Stanke M."/>
            <person name="Daniel R."/>
            <person name="Morgenstern B."/>
            <person name="Thomma B.P.H.J."/>
            <person name="Kronstad J.W."/>
            <person name="Braus-Stromeyer S.A."/>
            <person name="Braus G.H."/>
        </authorList>
    </citation>
    <scope>NUCLEOTIDE SEQUENCE</scope>
    <source>
        <strain evidence="1">Vl32</strain>
    </source>
</reference>
<gene>
    <name evidence="1" type="ORF">HYQ45_002846</name>
</gene>
<sequence length="199" mass="21874">MFAAVAQSLHARRVPSSEPVIFGIYYSNRAVEDDPSTELYPTLNLLPLKVMVQEKTRLMELAHDVQQDLHRIMSLANSTVGLWEIKEWTGVAVDVFVNFLNLPKGQETPDVFHEVVDDGLFNGVDRPTSRASPDPLSFDAPWLSKNPVRGAFPAAMDIEAAVNGDTLDIGVFGSVARTTIEEAQALVDAMAECLSIFKT</sequence>
<comment type="caution">
    <text evidence="1">The sequence shown here is derived from an EMBL/GenBank/DDBJ whole genome shotgun (WGS) entry which is preliminary data.</text>
</comment>
<organism evidence="1 2">
    <name type="scientific">Verticillium longisporum</name>
    <name type="common">Verticillium dahliae var. longisporum</name>
    <dbReference type="NCBI Taxonomy" id="100787"/>
    <lineage>
        <taxon>Eukaryota</taxon>
        <taxon>Fungi</taxon>
        <taxon>Dikarya</taxon>
        <taxon>Ascomycota</taxon>
        <taxon>Pezizomycotina</taxon>
        <taxon>Sordariomycetes</taxon>
        <taxon>Hypocreomycetidae</taxon>
        <taxon>Glomerellales</taxon>
        <taxon>Plectosphaerellaceae</taxon>
        <taxon>Verticillium</taxon>
    </lineage>
</organism>
<dbReference type="AlphaFoldDB" id="A0A8I2ZXS0"/>
<proteinExistence type="predicted"/>
<evidence type="ECO:0000313" key="2">
    <source>
        <dbReference type="Proteomes" id="UP000689129"/>
    </source>
</evidence>
<dbReference type="Proteomes" id="UP000689129">
    <property type="component" value="Unassembled WGS sequence"/>
</dbReference>
<dbReference type="EMBL" id="JAEMWZ010000046">
    <property type="protein sequence ID" value="KAG7140340.1"/>
    <property type="molecule type" value="Genomic_DNA"/>
</dbReference>
<name>A0A8I2ZXS0_VERLO</name>
<evidence type="ECO:0000313" key="1">
    <source>
        <dbReference type="EMBL" id="KAG7140340.1"/>
    </source>
</evidence>
<dbReference type="OrthoDB" id="416786at2759"/>
<protein>
    <submittedName>
        <fullName evidence="1">Nonribosomal peptide synthetase 2 like protein</fullName>
    </submittedName>
</protein>
<accession>A0A8I2ZXS0</accession>